<feature type="binding site" evidence="11">
    <location>
        <position position="116"/>
    </location>
    <ligand>
        <name>CTP</name>
        <dbReference type="ChEBI" id="CHEBI:37563"/>
    </ligand>
</feature>
<keyword evidence="7 11" id="KW-0692">RNA repair</keyword>
<dbReference type="GO" id="GO:0042245">
    <property type="term" value="P:RNA repair"/>
    <property type="evidence" value="ECO:0007669"/>
    <property type="project" value="UniProtKB-KW"/>
</dbReference>
<evidence type="ECO:0000256" key="5">
    <source>
        <dbReference type="ARBA" id="ARBA00022723"/>
    </source>
</evidence>
<dbReference type="GO" id="GO:0000049">
    <property type="term" value="F:tRNA binding"/>
    <property type="evidence" value="ECO:0007669"/>
    <property type="project" value="UniProtKB-UniRule"/>
</dbReference>
<evidence type="ECO:0000259" key="14">
    <source>
        <dbReference type="Pfam" id="PF13735"/>
    </source>
</evidence>
<evidence type="ECO:0000256" key="10">
    <source>
        <dbReference type="ARBA" id="ARBA00022884"/>
    </source>
</evidence>
<feature type="binding site" evidence="11">
    <location>
        <position position="162"/>
    </location>
    <ligand>
        <name>ATP</name>
        <dbReference type="ChEBI" id="CHEBI:30616"/>
    </ligand>
</feature>
<dbReference type="InterPro" id="IPR032810">
    <property type="entry name" value="CCA-adding_enz_C"/>
</dbReference>
<comment type="catalytic activity">
    <reaction evidence="11">
        <text>a tRNA with a 3' CCA end + 2 CTP + ATP = a tRNA with a 3' CCACCA end + 3 diphosphate</text>
        <dbReference type="Rhea" id="RHEA:76235"/>
        <dbReference type="Rhea" id="RHEA-COMP:10468"/>
        <dbReference type="Rhea" id="RHEA-COMP:18655"/>
        <dbReference type="ChEBI" id="CHEBI:30616"/>
        <dbReference type="ChEBI" id="CHEBI:33019"/>
        <dbReference type="ChEBI" id="CHEBI:37563"/>
        <dbReference type="ChEBI" id="CHEBI:83071"/>
        <dbReference type="ChEBI" id="CHEBI:195187"/>
    </reaction>
</comment>
<organism evidence="15 16">
    <name type="scientific">Lacticaseibacillus sharpeae JCM 1186 = DSM 20505</name>
    <dbReference type="NCBI Taxonomy" id="1291052"/>
    <lineage>
        <taxon>Bacteria</taxon>
        <taxon>Bacillati</taxon>
        <taxon>Bacillota</taxon>
        <taxon>Bacilli</taxon>
        <taxon>Lactobacillales</taxon>
        <taxon>Lactobacillaceae</taxon>
        <taxon>Lacticaseibacillus</taxon>
    </lineage>
</organism>
<feature type="domain" description="Poly A polymerase head" evidence="12">
    <location>
        <begin position="27"/>
        <end position="147"/>
    </location>
</feature>
<dbReference type="InterPro" id="IPR002646">
    <property type="entry name" value="PolA_pol_head_dom"/>
</dbReference>
<comment type="function">
    <text evidence="11">Catalyzes the addition and repair of the essential 3'-terminal CCA sequence in tRNAs without using a nucleic acid template. Adds these three nucleotides in the order of C, C, and A to the tRNA nucleotide-73, using CTP and ATP as substrates and producing inorganic pyrophosphate. tRNA 3'-terminal CCA addition is required both for tRNA processing and repair. Also involved in tRNA surveillance by mediating tandem CCA addition to generate a CCACCA at the 3' terminus of unstable tRNAs. While stable tRNAs receive only 3'-terminal CCA, unstable tRNAs are marked with CCACCA and rapidly degraded.</text>
</comment>
<evidence type="ECO:0000256" key="4">
    <source>
        <dbReference type="ARBA" id="ARBA00022695"/>
    </source>
</evidence>
<evidence type="ECO:0000256" key="7">
    <source>
        <dbReference type="ARBA" id="ARBA00022800"/>
    </source>
</evidence>
<feature type="binding site" evidence="11">
    <location>
        <position position="35"/>
    </location>
    <ligand>
        <name>CTP</name>
        <dbReference type="ChEBI" id="CHEBI:37563"/>
    </ligand>
</feature>
<dbReference type="STRING" id="1291052.FC18_GL000775"/>
<evidence type="ECO:0000256" key="8">
    <source>
        <dbReference type="ARBA" id="ARBA00022840"/>
    </source>
</evidence>
<evidence type="ECO:0000256" key="3">
    <source>
        <dbReference type="ARBA" id="ARBA00022694"/>
    </source>
</evidence>
<keyword evidence="5 11" id="KW-0479">Metal-binding</keyword>
<dbReference type="Pfam" id="PF13735">
    <property type="entry name" value="tRNA_NucTran2_2"/>
    <property type="match status" value="1"/>
</dbReference>
<keyword evidence="9 11" id="KW-0460">Magnesium</keyword>
<dbReference type="RefSeq" id="WP_054676090.1">
    <property type="nucleotide sequence ID" value="NZ_AYYO01000010.1"/>
</dbReference>
<dbReference type="GO" id="GO:0005524">
    <property type="term" value="F:ATP binding"/>
    <property type="evidence" value="ECO:0007669"/>
    <property type="project" value="UniProtKB-UniRule"/>
</dbReference>
<evidence type="ECO:0000256" key="11">
    <source>
        <dbReference type="HAMAP-Rule" id="MF_01263"/>
    </source>
</evidence>
<feature type="binding site" evidence="11">
    <location>
        <position position="35"/>
    </location>
    <ligand>
        <name>ATP</name>
        <dbReference type="ChEBI" id="CHEBI:30616"/>
    </ligand>
</feature>
<dbReference type="SUPFAM" id="SSF81301">
    <property type="entry name" value="Nucleotidyltransferase"/>
    <property type="match status" value="1"/>
</dbReference>
<dbReference type="CDD" id="cd05398">
    <property type="entry name" value="NT_ClassII-CCAase"/>
    <property type="match status" value="1"/>
</dbReference>
<dbReference type="GO" id="GO:0000287">
    <property type="term" value="F:magnesium ion binding"/>
    <property type="evidence" value="ECO:0007669"/>
    <property type="project" value="UniProtKB-UniRule"/>
</dbReference>
<dbReference type="Gene3D" id="3.30.460.10">
    <property type="entry name" value="Beta Polymerase, domain 2"/>
    <property type="match status" value="1"/>
</dbReference>
<keyword evidence="16" id="KW-1185">Reference proteome</keyword>
<feature type="binding site" evidence="11">
    <location>
        <position position="165"/>
    </location>
    <ligand>
        <name>CTP</name>
        <dbReference type="ChEBI" id="CHEBI:37563"/>
    </ligand>
</feature>
<sequence length="393" mass="42409">MHVDLTHPEFQAAIPILQKIEAAGFEAYFVGGCVRDALLGLPIHDVDIATSAYPQEVKAIFRRTVDTGIQHGTVMVLDHGTGYEVTTFRTESTYQDFRRPDAVTFVRSLKEDQLRRDFTINALAARHDGLIIDNFNGLADLDAHLLRAVGNAQDRFHEDALRMMRAVRFESQLGFTLEAATAQALADNASLLQHIAVERIATEFTRLLLGINRAAGLSSMLQAGLYTYCPLLVGHKAELSRLQALDSRQIKHEDVAWTLLTAVLGVKPVAFMKAWKQPNDLTGTVDHAVKLLPALLTGTADNLALFNAGAASVSAAIGAASYLQPGFAAAAWQARYQALPMHTAKDLALTGQMLLDAGMQPGPQLGRALAQARTAVISGQLPNDAAALLAAVK</sequence>
<evidence type="ECO:0000256" key="2">
    <source>
        <dbReference type="ARBA" id="ARBA00022679"/>
    </source>
</evidence>
<dbReference type="OrthoDB" id="9805698at2"/>
<protein>
    <recommendedName>
        <fullName evidence="11">CCA-adding enzyme</fullName>
        <ecNumber evidence="11">2.7.7.72</ecNumber>
    </recommendedName>
    <alternativeName>
        <fullName evidence="11">CCA tRNA nucleotidyltransferase</fullName>
    </alternativeName>
    <alternativeName>
        <fullName evidence="11">tRNA CCA-pyrophosphorylase</fullName>
    </alternativeName>
    <alternativeName>
        <fullName evidence="11">tRNA adenylyl-/cytidylyl- transferase</fullName>
    </alternativeName>
    <alternativeName>
        <fullName evidence="11">tRNA nucleotidyltransferase</fullName>
    </alternativeName>
    <alternativeName>
        <fullName evidence="11">tRNA-NT</fullName>
    </alternativeName>
</protein>
<feature type="binding site" evidence="11">
    <location>
        <position position="159"/>
    </location>
    <ligand>
        <name>ATP</name>
        <dbReference type="ChEBI" id="CHEBI:30616"/>
    </ligand>
</feature>
<dbReference type="NCBIfam" id="NF009814">
    <property type="entry name" value="PRK13299.1"/>
    <property type="match status" value="1"/>
</dbReference>
<evidence type="ECO:0000259" key="13">
    <source>
        <dbReference type="Pfam" id="PF12627"/>
    </source>
</evidence>
<dbReference type="PANTHER" id="PTHR46173:SF1">
    <property type="entry name" value="CCA TRNA NUCLEOTIDYLTRANSFERASE 1, MITOCHONDRIAL"/>
    <property type="match status" value="1"/>
</dbReference>
<reference evidence="15 16" key="1">
    <citation type="journal article" date="2015" name="Genome Announc.">
        <title>Expanding the biotechnology potential of lactobacilli through comparative genomics of 213 strains and associated genera.</title>
        <authorList>
            <person name="Sun Z."/>
            <person name="Harris H.M."/>
            <person name="McCann A."/>
            <person name="Guo C."/>
            <person name="Argimon S."/>
            <person name="Zhang W."/>
            <person name="Yang X."/>
            <person name="Jeffery I.B."/>
            <person name="Cooney J.C."/>
            <person name="Kagawa T.F."/>
            <person name="Liu W."/>
            <person name="Song Y."/>
            <person name="Salvetti E."/>
            <person name="Wrobel A."/>
            <person name="Rasinkangas P."/>
            <person name="Parkhill J."/>
            <person name="Rea M.C."/>
            <person name="O'Sullivan O."/>
            <person name="Ritari J."/>
            <person name="Douillard F.P."/>
            <person name="Paul Ross R."/>
            <person name="Yang R."/>
            <person name="Briner A.E."/>
            <person name="Felis G.E."/>
            <person name="de Vos W.M."/>
            <person name="Barrangou R."/>
            <person name="Klaenhammer T.R."/>
            <person name="Caufield P.W."/>
            <person name="Cui Y."/>
            <person name="Zhang H."/>
            <person name="O'Toole P.W."/>
        </authorList>
    </citation>
    <scope>NUCLEOTIDE SEQUENCE [LARGE SCALE GENOMIC DNA]</scope>
    <source>
        <strain evidence="15 16">DSM 20505</strain>
    </source>
</reference>
<dbReference type="Proteomes" id="UP000051679">
    <property type="component" value="Unassembled WGS sequence"/>
</dbReference>
<dbReference type="Gene3D" id="1.20.58.560">
    <property type="match status" value="1"/>
</dbReference>
<feature type="domain" description="CCA-adding enzyme C-terminal" evidence="14">
    <location>
        <begin position="249"/>
        <end position="392"/>
    </location>
</feature>
<dbReference type="GO" id="GO:0004810">
    <property type="term" value="F:CCA tRNA nucleotidyltransferase activity"/>
    <property type="evidence" value="ECO:0007669"/>
    <property type="project" value="UniProtKB-UniRule"/>
</dbReference>
<comment type="miscellaneous">
    <text evidence="11">A single active site specifically recognizes both ATP and CTP and is responsible for their addition.</text>
</comment>
<keyword evidence="10 11" id="KW-0694">RNA-binding</keyword>
<dbReference type="EMBL" id="AYYO01000010">
    <property type="protein sequence ID" value="KRM55993.1"/>
    <property type="molecule type" value="Genomic_DNA"/>
</dbReference>
<dbReference type="EC" id="2.7.7.72" evidence="11"/>
<feature type="binding site" evidence="11">
    <location>
        <position position="159"/>
    </location>
    <ligand>
        <name>CTP</name>
        <dbReference type="ChEBI" id="CHEBI:37563"/>
    </ligand>
</feature>
<dbReference type="GO" id="GO:0001680">
    <property type="term" value="P:tRNA 3'-terminal CCA addition"/>
    <property type="evidence" value="ECO:0007669"/>
    <property type="project" value="UniProtKB-UniRule"/>
</dbReference>
<feature type="binding site" evidence="11">
    <location>
        <position position="32"/>
    </location>
    <ligand>
        <name>CTP</name>
        <dbReference type="ChEBI" id="CHEBI:37563"/>
    </ligand>
</feature>
<feature type="binding site" evidence="11">
    <location>
        <position position="116"/>
    </location>
    <ligand>
        <name>ATP</name>
        <dbReference type="ChEBI" id="CHEBI:30616"/>
    </ligand>
</feature>
<evidence type="ECO:0000256" key="6">
    <source>
        <dbReference type="ARBA" id="ARBA00022741"/>
    </source>
</evidence>
<dbReference type="PANTHER" id="PTHR46173">
    <property type="entry name" value="CCA TRNA NUCLEOTIDYLTRANSFERASE 1, MITOCHONDRIAL"/>
    <property type="match status" value="1"/>
</dbReference>
<dbReference type="AlphaFoldDB" id="A0A0R1ZW15"/>
<feature type="binding site" evidence="11">
    <location>
        <position position="47"/>
    </location>
    <ligand>
        <name>Mg(2+)</name>
        <dbReference type="ChEBI" id="CHEBI:18420"/>
    </ligand>
</feature>
<evidence type="ECO:0000313" key="15">
    <source>
        <dbReference type="EMBL" id="KRM55993.1"/>
    </source>
</evidence>
<keyword evidence="8 11" id="KW-0067">ATP-binding</keyword>
<feature type="binding site" evidence="11">
    <location>
        <position position="168"/>
    </location>
    <ligand>
        <name>ATP</name>
        <dbReference type="ChEBI" id="CHEBI:30616"/>
    </ligand>
</feature>
<accession>A0A0R1ZW15</accession>
<gene>
    <name evidence="11" type="primary">cca</name>
    <name evidence="15" type="ORF">FC18_GL000775</name>
</gene>
<feature type="binding site" evidence="11">
    <location>
        <position position="45"/>
    </location>
    <ligand>
        <name>Mg(2+)</name>
        <dbReference type="ChEBI" id="CHEBI:18420"/>
    </ligand>
</feature>
<dbReference type="Pfam" id="PF12627">
    <property type="entry name" value="PolyA_pol_RNAbd"/>
    <property type="match status" value="1"/>
</dbReference>
<proteinExistence type="inferred from homology"/>
<comment type="similarity">
    <text evidence="11">Belongs to the tRNA nucleotidyltransferase/poly(A) polymerase family. Bacterial CCA-adding enzyme type 3 subfamily.</text>
</comment>
<dbReference type="InterPro" id="IPR050264">
    <property type="entry name" value="Bact_CCA-adding_enz_type3_sf"/>
</dbReference>
<keyword evidence="2 11" id="KW-0808">Transferase</keyword>
<feature type="binding site" evidence="11">
    <location>
        <position position="165"/>
    </location>
    <ligand>
        <name>ATP</name>
        <dbReference type="ChEBI" id="CHEBI:30616"/>
    </ligand>
</feature>
<dbReference type="InterPro" id="IPR023068">
    <property type="entry name" value="CCA-adding_enz_firmicutes"/>
</dbReference>
<feature type="binding site" evidence="11">
    <location>
        <position position="168"/>
    </location>
    <ligand>
        <name>CTP</name>
        <dbReference type="ChEBI" id="CHEBI:37563"/>
    </ligand>
</feature>
<dbReference type="GO" id="GO:0160016">
    <property type="term" value="F:CCACCA tRNA nucleotidyltransferase activity"/>
    <property type="evidence" value="ECO:0007669"/>
    <property type="project" value="RHEA"/>
</dbReference>
<dbReference type="HAMAP" id="MF_01263">
    <property type="entry name" value="CCA_bact_type3"/>
    <property type="match status" value="1"/>
</dbReference>
<dbReference type="Pfam" id="PF01743">
    <property type="entry name" value="PolyA_pol"/>
    <property type="match status" value="1"/>
</dbReference>
<feature type="binding site" evidence="11">
    <location>
        <position position="162"/>
    </location>
    <ligand>
        <name>CTP</name>
        <dbReference type="ChEBI" id="CHEBI:37563"/>
    </ligand>
</feature>
<comment type="cofactor">
    <cofactor evidence="1 11">
        <name>Mg(2+)</name>
        <dbReference type="ChEBI" id="CHEBI:18420"/>
    </cofactor>
</comment>
<dbReference type="Gene3D" id="1.10.246.80">
    <property type="match status" value="1"/>
</dbReference>
<evidence type="ECO:0000259" key="12">
    <source>
        <dbReference type="Pfam" id="PF01743"/>
    </source>
</evidence>
<dbReference type="PATRIC" id="fig|1291052.5.peg.791"/>
<keyword evidence="4 11" id="KW-0548">Nucleotidyltransferase</keyword>
<feature type="binding site" evidence="11">
    <location>
        <position position="32"/>
    </location>
    <ligand>
        <name>ATP</name>
        <dbReference type="ChEBI" id="CHEBI:30616"/>
    </ligand>
</feature>
<feature type="domain" description="tRNA nucleotidyltransferase/poly(A) polymerase RNA and SrmB- binding" evidence="13">
    <location>
        <begin position="174"/>
        <end position="228"/>
    </location>
</feature>
<evidence type="ECO:0000256" key="9">
    <source>
        <dbReference type="ARBA" id="ARBA00022842"/>
    </source>
</evidence>
<dbReference type="InterPro" id="IPR043519">
    <property type="entry name" value="NT_sf"/>
</dbReference>
<keyword evidence="6 11" id="KW-0547">Nucleotide-binding</keyword>
<keyword evidence="3 11" id="KW-0819">tRNA processing</keyword>
<dbReference type="SUPFAM" id="SSF81891">
    <property type="entry name" value="Poly A polymerase C-terminal region-like"/>
    <property type="match status" value="1"/>
</dbReference>
<dbReference type="Gene3D" id="1.10.110.30">
    <property type="match status" value="1"/>
</dbReference>
<name>A0A0R1ZW15_9LACO</name>
<comment type="catalytic activity">
    <reaction evidence="11">
        <text>a tRNA precursor + 2 CTP + ATP = a tRNA with a 3' CCA end + 3 diphosphate</text>
        <dbReference type="Rhea" id="RHEA:14433"/>
        <dbReference type="Rhea" id="RHEA-COMP:10465"/>
        <dbReference type="Rhea" id="RHEA-COMP:10468"/>
        <dbReference type="ChEBI" id="CHEBI:30616"/>
        <dbReference type="ChEBI" id="CHEBI:33019"/>
        <dbReference type="ChEBI" id="CHEBI:37563"/>
        <dbReference type="ChEBI" id="CHEBI:74896"/>
        <dbReference type="ChEBI" id="CHEBI:83071"/>
        <dbReference type="EC" id="2.7.7.72"/>
    </reaction>
</comment>
<comment type="caution">
    <text evidence="15">The sequence shown here is derived from an EMBL/GenBank/DDBJ whole genome shotgun (WGS) entry which is preliminary data.</text>
</comment>
<evidence type="ECO:0000256" key="1">
    <source>
        <dbReference type="ARBA" id="ARBA00001946"/>
    </source>
</evidence>
<evidence type="ECO:0000313" key="16">
    <source>
        <dbReference type="Proteomes" id="UP000051679"/>
    </source>
</evidence>
<dbReference type="InterPro" id="IPR032828">
    <property type="entry name" value="PolyA_RNA-bd"/>
</dbReference>
<comment type="subunit">
    <text evidence="11">Homodimer.</text>
</comment>